<keyword evidence="3" id="KW-0597">Phosphoprotein</keyword>
<feature type="domain" description="PAC" evidence="8">
    <location>
        <begin position="98"/>
        <end position="151"/>
    </location>
</feature>
<feature type="domain" description="PAC" evidence="8">
    <location>
        <begin position="478"/>
        <end position="529"/>
    </location>
</feature>
<dbReference type="Gene3D" id="3.30.565.10">
    <property type="entry name" value="Histidine kinase-like ATPase, C-terminal domain"/>
    <property type="match status" value="1"/>
</dbReference>
<dbReference type="NCBIfam" id="TIGR00229">
    <property type="entry name" value="sensory_box"/>
    <property type="match status" value="5"/>
</dbReference>
<dbReference type="InterPro" id="IPR003594">
    <property type="entry name" value="HATPase_dom"/>
</dbReference>
<evidence type="ECO:0000256" key="3">
    <source>
        <dbReference type="ARBA" id="ARBA00022553"/>
    </source>
</evidence>
<evidence type="ECO:0000256" key="5">
    <source>
        <dbReference type="ARBA" id="ARBA00022777"/>
    </source>
</evidence>
<dbReference type="SMART" id="SM00387">
    <property type="entry name" value="HATPase_c"/>
    <property type="match status" value="1"/>
</dbReference>
<reference evidence="9 10" key="1">
    <citation type="journal article" date="2019" name="Int. J. Syst. Evol. Microbiol.">
        <title>The Global Catalogue of Microorganisms (GCM) 10K type strain sequencing project: providing services to taxonomists for standard genome sequencing and annotation.</title>
        <authorList>
            <consortium name="The Broad Institute Genomics Platform"/>
            <consortium name="The Broad Institute Genome Sequencing Center for Infectious Disease"/>
            <person name="Wu L."/>
            <person name="Ma J."/>
        </authorList>
    </citation>
    <scope>NUCLEOTIDE SEQUENCE [LARGE SCALE GENOMIC DNA]</scope>
    <source>
        <strain evidence="9 10">JCM 9933</strain>
    </source>
</reference>
<dbReference type="InterPro" id="IPR035965">
    <property type="entry name" value="PAS-like_dom_sf"/>
</dbReference>
<accession>A0ABN1G7Q8</accession>
<evidence type="ECO:0000259" key="7">
    <source>
        <dbReference type="PROSITE" id="PS50112"/>
    </source>
</evidence>
<proteinExistence type="predicted"/>
<dbReference type="PANTHER" id="PTHR43304">
    <property type="entry name" value="PHYTOCHROME-LIKE PROTEIN CPH1"/>
    <property type="match status" value="1"/>
</dbReference>
<dbReference type="InterPro" id="IPR011495">
    <property type="entry name" value="Sig_transdc_His_kin_sub2_dim/P"/>
</dbReference>
<sequence length="873" mass="93295">MMNTDDGRHLALPPAAEVRERNGGGPGWRALAGTVAAAIVWTARADGSVVAATGWEAATGLPDAGVLGRGWLAAVHPEDRGRAEAAWAAAVDGDAAACDLELRFRDAGGLWRWRHLRGTPVRDPTTGAVREWVVVAQDVEGRMRAEAALAAGEAAWRALVEATPGLVFVADAEGANVFTNRRFQDYAGLPPEALLGDGWLATLHPEDRARAAEIWGASVRTGEPYEAEYRFLRADGEARWHVVRGAPERDAATGRVARWVGTCTDVDDSRRADEANARLAAIVASTSDAIISFDAADGRILTWNRGAEALFGYTAAEAVGGPAGLLVPADPPDGEPTGVFRLAMEGRRVHEHETVRVAKDGERIPVSVSAARMVAPDGRVFGVSAIFRDLRPRRTAEAAARAAEARARLALRAGGLASWEVEADTGRILTDEGLAEMFGLPAAEADGTLASFVARIHPEDRGRVMAEFKPAAMAGGVYRAEFRVLDGNGEERWLLGAGEGVPGPDGRVRVVGYNADITAAKRAEAALARSEAALRTALDAIPQMVWSTRPDGFHDYYNRRWYEFTGAPPALTEGEGWNPQFHPDDRDLAWERWRSSLETGKPYEIEYRLRAADGSYRWVLGRALPVHDPQTGRIVRWYGTCTEIDELVAARTALAEALEVKEALLHEVNHRVKNSLQLVSSLLTLQASRAPDPGLRAALGDARARIGVVARLHQRLYQAGMHGRVELVGFLGEFCADTAAALGADRGERVRLVFEPPAEGRELLLPIDRAVPLVLVVSELLTNALKYAFPPGHAGGTVRVALQPPGAGDAALAVLVEDDGVGLPDGFDPVAAGSVGMRVVSTLARQLGAELRIGKGVSGAGAAFELRVPGSRT</sequence>
<evidence type="ECO:0000313" key="9">
    <source>
        <dbReference type="EMBL" id="GAA0605791.1"/>
    </source>
</evidence>
<dbReference type="InterPro" id="IPR036890">
    <property type="entry name" value="HATPase_C_sf"/>
</dbReference>
<name>A0ABN1G7Q8_9PROT</name>
<dbReference type="InterPro" id="IPR052162">
    <property type="entry name" value="Sensor_kinase/Photoreceptor"/>
</dbReference>
<dbReference type="PANTHER" id="PTHR43304:SF1">
    <property type="entry name" value="PAC DOMAIN-CONTAINING PROTEIN"/>
    <property type="match status" value="1"/>
</dbReference>
<feature type="domain" description="PAS" evidence="7">
    <location>
        <begin position="152"/>
        <end position="222"/>
    </location>
</feature>
<dbReference type="Pfam" id="PF08447">
    <property type="entry name" value="PAS_3"/>
    <property type="match status" value="4"/>
</dbReference>
<dbReference type="PROSITE" id="PS50113">
    <property type="entry name" value="PAC"/>
    <property type="match status" value="5"/>
</dbReference>
<dbReference type="InterPro" id="IPR001610">
    <property type="entry name" value="PAC"/>
</dbReference>
<evidence type="ECO:0000259" key="8">
    <source>
        <dbReference type="PROSITE" id="PS50113"/>
    </source>
</evidence>
<evidence type="ECO:0000313" key="10">
    <source>
        <dbReference type="Proteomes" id="UP001501588"/>
    </source>
</evidence>
<comment type="catalytic activity">
    <reaction evidence="1">
        <text>ATP + protein L-histidine = ADP + protein N-phospho-L-histidine.</text>
        <dbReference type="EC" id="2.7.13.3"/>
    </reaction>
</comment>
<dbReference type="Gene3D" id="2.10.70.100">
    <property type="match status" value="1"/>
</dbReference>
<feature type="domain" description="PAS" evidence="7">
    <location>
        <begin position="275"/>
        <end position="320"/>
    </location>
</feature>
<keyword evidence="10" id="KW-1185">Reference proteome</keyword>
<dbReference type="EMBL" id="BAAAFZ010000103">
    <property type="protein sequence ID" value="GAA0605791.1"/>
    <property type="molecule type" value="Genomic_DNA"/>
</dbReference>
<evidence type="ECO:0000256" key="2">
    <source>
        <dbReference type="ARBA" id="ARBA00012438"/>
    </source>
</evidence>
<feature type="region of interest" description="Disordered" evidence="6">
    <location>
        <begin position="1"/>
        <end position="23"/>
    </location>
</feature>
<dbReference type="Gene3D" id="3.30.450.20">
    <property type="entry name" value="PAS domain"/>
    <property type="match status" value="5"/>
</dbReference>
<evidence type="ECO:0000256" key="6">
    <source>
        <dbReference type="SAM" id="MobiDB-lite"/>
    </source>
</evidence>
<keyword evidence="4" id="KW-0808">Transferase</keyword>
<dbReference type="SUPFAM" id="SSF55785">
    <property type="entry name" value="PYP-like sensor domain (PAS domain)"/>
    <property type="match status" value="5"/>
</dbReference>
<dbReference type="InterPro" id="IPR013655">
    <property type="entry name" value="PAS_fold_3"/>
</dbReference>
<evidence type="ECO:0000256" key="4">
    <source>
        <dbReference type="ARBA" id="ARBA00022679"/>
    </source>
</evidence>
<dbReference type="Pfam" id="PF00989">
    <property type="entry name" value="PAS"/>
    <property type="match status" value="1"/>
</dbReference>
<feature type="domain" description="PAC" evidence="8">
    <location>
        <begin position="603"/>
        <end position="656"/>
    </location>
</feature>
<feature type="domain" description="PAC" evidence="8">
    <location>
        <begin position="225"/>
        <end position="278"/>
    </location>
</feature>
<feature type="domain" description="PAS" evidence="7">
    <location>
        <begin position="530"/>
        <end position="600"/>
    </location>
</feature>
<dbReference type="PROSITE" id="PS50112">
    <property type="entry name" value="PAS"/>
    <property type="match status" value="3"/>
</dbReference>
<dbReference type="CDD" id="cd00130">
    <property type="entry name" value="PAS"/>
    <property type="match status" value="5"/>
</dbReference>
<dbReference type="InterPro" id="IPR000014">
    <property type="entry name" value="PAS"/>
</dbReference>
<dbReference type="Pfam" id="PF02518">
    <property type="entry name" value="HATPase_c"/>
    <property type="match status" value="1"/>
</dbReference>
<dbReference type="SMART" id="SM00091">
    <property type="entry name" value="PAS"/>
    <property type="match status" value="5"/>
</dbReference>
<feature type="domain" description="PAC" evidence="8">
    <location>
        <begin position="348"/>
        <end position="402"/>
    </location>
</feature>
<comment type="caution">
    <text evidence="9">The sequence shown here is derived from an EMBL/GenBank/DDBJ whole genome shotgun (WGS) entry which is preliminary data.</text>
</comment>
<gene>
    <name evidence="9" type="ORF">GCM10009416_48990</name>
</gene>
<dbReference type="InterPro" id="IPR013767">
    <property type="entry name" value="PAS_fold"/>
</dbReference>
<dbReference type="SUPFAM" id="SSF55874">
    <property type="entry name" value="ATPase domain of HSP90 chaperone/DNA topoisomerase II/histidine kinase"/>
    <property type="match status" value="1"/>
</dbReference>
<dbReference type="RefSeq" id="WP_343898085.1">
    <property type="nucleotide sequence ID" value="NZ_BAAAFZ010000103.1"/>
</dbReference>
<evidence type="ECO:0000256" key="1">
    <source>
        <dbReference type="ARBA" id="ARBA00000085"/>
    </source>
</evidence>
<dbReference type="EC" id="2.7.13.3" evidence="2"/>
<dbReference type="InterPro" id="IPR000700">
    <property type="entry name" value="PAS-assoc_C"/>
</dbReference>
<protein>
    <recommendedName>
        <fullName evidence="2">histidine kinase</fullName>
        <ecNumber evidence="2">2.7.13.3</ecNumber>
    </recommendedName>
</protein>
<dbReference type="SMART" id="SM00086">
    <property type="entry name" value="PAC"/>
    <property type="match status" value="5"/>
</dbReference>
<keyword evidence="5" id="KW-0418">Kinase</keyword>
<dbReference type="Proteomes" id="UP001501588">
    <property type="component" value="Unassembled WGS sequence"/>
</dbReference>
<organism evidence="9 10">
    <name type="scientific">Craurococcus roseus</name>
    <dbReference type="NCBI Taxonomy" id="77585"/>
    <lineage>
        <taxon>Bacteria</taxon>
        <taxon>Pseudomonadati</taxon>
        <taxon>Pseudomonadota</taxon>
        <taxon>Alphaproteobacteria</taxon>
        <taxon>Acetobacterales</taxon>
        <taxon>Acetobacteraceae</taxon>
        <taxon>Craurococcus</taxon>
    </lineage>
</organism>
<dbReference type="Pfam" id="PF07568">
    <property type="entry name" value="HisKA_2"/>
    <property type="match status" value="1"/>
</dbReference>